<feature type="transmembrane region" description="Helical" evidence="8">
    <location>
        <begin position="185"/>
        <end position="204"/>
    </location>
</feature>
<dbReference type="eggNOG" id="COG0842">
    <property type="taxonomic scope" value="Bacteria"/>
</dbReference>
<feature type="transmembrane region" description="Helical" evidence="8">
    <location>
        <begin position="29"/>
        <end position="48"/>
    </location>
</feature>
<dbReference type="InterPro" id="IPR047817">
    <property type="entry name" value="ABC2_TM_bact-type"/>
</dbReference>
<feature type="domain" description="ABC transmembrane type-2" evidence="9">
    <location>
        <begin position="132"/>
        <end position="377"/>
    </location>
</feature>
<evidence type="ECO:0000256" key="3">
    <source>
        <dbReference type="ARBA" id="ARBA00022448"/>
    </source>
</evidence>
<evidence type="ECO:0000256" key="1">
    <source>
        <dbReference type="ARBA" id="ARBA00004651"/>
    </source>
</evidence>
<dbReference type="PANTHER" id="PTHR30294:SF29">
    <property type="entry name" value="MULTIDRUG ABC TRANSPORTER PERMEASE YBHS-RELATED"/>
    <property type="match status" value="1"/>
</dbReference>
<gene>
    <name evidence="10" type="ORF">J421_1774</name>
</gene>
<dbReference type="STRING" id="861299.J421_1774"/>
<comment type="similarity">
    <text evidence="2">Belongs to the ABC-2 integral membrane protein family.</text>
</comment>
<dbReference type="EMBL" id="CP007128">
    <property type="protein sequence ID" value="AHG89311.1"/>
    <property type="molecule type" value="Genomic_DNA"/>
</dbReference>
<proteinExistence type="inferred from homology"/>
<dbReference type="InParanoid" id="W0REV3"/>
<feature type="transmembrane region" description="Helical" evidence="8">
    <location>
        <begin position="297"/>
        <end position="316"/>
    </location>
</feature>
<keyword evidence="6 8" id="KW-1133">Transmembrane helix</keyword>
<keyword evidence="3" id="KW-0813">Transport</keyword>
<dbReference type="OrthoDB" id="9808686at2"/>
<keyword evidence="11" id="KW-1185">Reference proteome</keyword>
<keyword evidence="4" id="KW-1003">Cell membrane</keyword>
<evidence type="ECO:0000256" key="7">
    <source>
        <dbReference type="ARBA" id="ARBA00023136"/>
    </source>
</evidence>
<dbReference type="HOGENOM" id="CLU_039483_8_3_0"/>
<evidence type="ECO:0000256" key="6">
    <source>
        <dbReference type="ARBA" id="ARBA00022989"/>
    </source>
</evidence>
<dbReference type="AlphaFoldDB" id="W0REV3"/>
<name>W0REV3_9BACT</name>
<sequence length="379" mass="40695">MRRSLRRALFLARAEVLHIVRDRATVAQILVMPLVQLLVLSNVATFAVRATPTYVVDHDHTSVSRGLVTRLTASGLFHVVGASASPDSAERALLAGRATAVVTVPRGFEETLVRERSAAVGLEMNAEKGSAAGIVQTYAAQIVEAYAAELDAARRPIPAGPARGAGRLELRQRAWYNPTLDYRHYMVPGILVALVTMIATLLAAQNIAREKEAGTLEQLNATPITRAEFVAGKLLPLWALALLDLSLGLAVGRLAFGVPIRGSLLLLFGAACVYLVVALAIGLWISTLVETQQQAMFVTFFVLMVYLLMSGLFTPIDSMPRWVQIVSLLNPVRHFVSISRAVLVKGAGLGAILEPLGALAVYAAAMVTIAVRQYSKRAA</sequence>
<keyword evidence="5 8" id="KW-0812">Transmembrane</keyword>
<dbReference type="PANTHER" id="PTHR30294">
    <property type="entry name" value="MEMBRANE COMPONENT OF ABC TRANSPORTER YHHJ-RELATED"/>
    <property type="match status" value="1"/>
</dbReference>
<dbReference type="InterPro" id="IPR013525">
    <property type="entry name" value="ABC2_TM"/>
</dbReference>
<evidence type="ECO:0000256" key="5">
    <source>
        <dbReference type="ARBA" id="ARBA00022692"/>
    </source>
</evidence>
<dbReference type="GO" id="GO:0140359">
    <property type="term" value="F:ABC-type transporter activity"/>
    <property type="evidence" value="ECO:0007669"/>
    <property type="project" value="InterPro"/>
</dbReference>
<reference evidence="10 11" key="1">
    <citation type="journal article" date="2014" name="Genome Announc.">
        <title>Genome Sequence and Methylome of Soil Bacterium Gemmatirosa kalamazoonensis KBS708T, a Member of the Rarely Cultivated Gemmatimonadetes Phylum.</title>
        <authorList>
            <person name="Debruyn J.M."/>
            <person name="Radosevich M."/>
            <person name="Wommack K.E."/>
            <person name="Polson S.W."/>
            <person name="Hauser L.J."/>
            <person name="Fawaz M.N."/>
            <person name="Korlach J."/>
            <person name="Tsai Y.C."/>
        </authorList>
    </citation>
    <scope>NUCLEOTIDE SEQUENCE [LARGE SCALE GENOMIC DNA]</scope>
    <source>
        <strain evidence="10 11">KBS708</strain>
    </source>
</reference>
<evidence type="ECO:0000256" key="2">
    <source>
        <dbReference type="ARBA" id="ARBA00007783"/>
    </source>
</evidence>
<comment type="subcellular location">
    <subcellularLocation>
        <location evidence="1">Cell membrane</location>
        <topology evidence="1">Multi-pass membrane protein</topology>
    </subcellularLocation>
</comment>
<feature type="transmembrane region" description="Helical" evidence="8">
    <location>
        <begin position="262"/>
        <end position="285"/>
    </location>
</feature>
<dbReference type="FunCoup" id="W0REV3">
    <property type="interactions" value="95"/>
</dbReference>
<feature type="transmembrane region" description="Helical" evidence="8">
    <location>
        <begin position="234"/>
        <end position="256"/>
    </location>
</feature>
<evidence type="ECO:0000256" key="4">
    <source>
        <dbReference type="ARBA" id="ARBA00022475"/>
    </source>
</evidence>
<dbReference type="GO" id="GO:0005886">
    <property type="term" value="C:plasma membrane"/>
    <property type="evidence" value="ECO:0007669"/>
    <property type="project" value="UniProtKB-SubCell"/>
</dbReference>
<dbReference type="Proteomes" id="UP000019151">
    <property type="component" value="Chromosome"/>
</dbReference>
<evidence type="ECO:0000256" key="8">
    <source>
        <dbReference type="SAM" id="Phobius"/>
    </source>
</evidence>
<dbReference type="Gene3D" id="3.40.1710.10">
    <property type="entry name" value="abc type-2 transporter like domain"/>
    <property type="match status" value="1"/>
</dbReference>
<evidence type="ECO:0000313" key="11">
    <source>
        <dbReference type="Proteomes" id="UP000019151"/>
    </source>
</evidence>
<organism evidence="10 11">
    <name type="scientific">Gemmatirosa kalamazoonensis</name>
    <dbReference type="NCBI Taxonomy" id="861299"/>
    <lineage>
        <taxon>Bacteria</taxon>
        <taxon>Pseudomonadati</taxon>
        <taxon>Gemmatimonadota</taxon>
        <taxon>Gemmatimonadia</taxon>
        <taxon>Gemmatimonadales</taxon>
        <taxon>Gemmatimonadaceae</taxon>
        <taxon>Gemmatirosa</taxon>
    </lineage>
</organism>
<dbReference type="Pfam" id="PF12698">
    <property type="entry name" value="ABC2_membrane_3"/>
    <property type="match status" value="1"/>
</dbReference>
<protein>
    <submittedName>
        <fullName evidence="10">Putative ABC transport system, membrane protein</fullName>
    </submittedName>
</protein>
<dbReference type="PROSITE" id="PS51012">
    <property type="entry name" value="ABC_TM2"/>
    <property type="match status" value="1"/>
</dbReference>
<dbReference type="KEGG" id="gba:J421_1774"/>
<accession>W0REV3</accession>
<keyword evidence="7 8" id="KW-0472">Membrane</keyword>
<evidence type="ECO:0000313" key="10">
    <source>
        <dbReference type="EMBL" id="AHG89311.1"/>
    </source>
</evidence>
<dbReference type="InterPro" id="IPR051449">
    <property type="entry name" value="ABC-2_transporter_component"/>
</dbReference>
<feature type="transmembrane region" description="Helical" evidence="8">
    <location>
        <begin position="349"/>
        <end position="371"/>
    </location>
</feature>
<evidence type="ECO:0000259" key="9">
    <source>
        <dbReference type="PROSITE" id="PS51012"/>
    </source>
</evidence>
<dbReference type="RefSeq" id="WP_158508707.1">
    <property type="nucleotide sequence ID" value="NZ_CP007128.1"/>
</dbReference>